<dbReference type="InterPro" id="IPR007750">
    <property type="entry name" value="DUF674"/>
</dbReference>
<reference evidence="1" key="2">
    <citation type="submission" date="2020-08" db="EMBL/GenBank/DDBJ databases">
        <title>Plant Genome Project.</title>
        <authorList>
            <person name="Zhang R.-G."/>
        </authorList>
    </citation>
    <scope>NUCLEOTIDE SEQUENCE</scope>
    <source>
        <strain evidence="1">Huo1</strain>
        <tissue evidence="1">Leaf</tissue>
    </source>
</reference>
<dbReference type="Pfam" id="PF05056">
    <property type="entry name" value="DUF674"/>
    <property type="match status" value="1"/>
</dbReference>
<evidence type="ECO:0000313" key="2">
    <source>
        <dbReference type="Proteomes" id="UP000298416"/>
    </source>
</evidence>
<evidence type="ECO:0000313" key="1">
    <source>
        <dbReference type="EMBL" id="KAG6411690.1"/>
    </source>
</evidence>
<name>A0A8X8XBX4_SALSN</name>
<sequence length="175" mass="20477">MLVATTMGHVKIDQMAEIMNSKNMTLKVMLQKSTNKFLFVQADSDFIDFLFSILILSLERLGSTGMSRFHMSATLNFENMHLKPYKSFLTEYNYTNCEYYGWYDYVKRSTYTGRYVKGSMMYMVRDDLTVSPLEVTSVTSGFKHTESGSYIYDCSDRFFKKQEKDIKPVVKQEME</sequence>
<dbReference type="PANTHER" id="PTHR33103:SF19">
    <property type="entry name" value="OS09G0544700 PROTEIN"/>
    <property type="match status" value="1"/>
</dbReference>
<proteinExistence type="predicted"/>
<gene>
    <name evidence="1" type="ORF">SASPL_129774</name>
</gene>
<protein>
    <submittedName>
        <fullName evidence="1">Uncharacterized protein</fullName>
    </submittedName>
</protein>
<comment type="caution">
    <text evidence="1">The sequence shown here is derived from an EMBL/GenBank/DDBJ whole genome shotgun (WGS) entry which is preliminary data.</text>
</comment>
<dbReference type="AlphaFoldDB" id="A0A8X8XBX4"/>
<dbReference type="EMBL" id="PNBA02000010">
    <property type="protein sequence ID" value="KAG6411690.1"/>
    <property type="molecule type" value="Genomic_DNA"/>
</dbReference>
<organism evidence="1">
    <name type="scientific">Salvia splendens</name>
    <name type="common">Scarlet sage</name>
    <dbReference type="NCBI Taxonomy" id="180675"/>
    <lineage>
        <taxon>Eukaryota</taxon>
        <taxon>Viridiplantae</taxon>
        <taxon>Streptophyta</taxon>
        <taxon>Embryophyta</taxon>
        <taxon>Tracheophyta</taxon>
        <taxon>Spermatophyta</taxon>
        <taxon>Magnoliopsida</taxon>
        <taxon>eudicotyledons</taxon>
        <taxon>Gunneridae</taxon>
        <taxon>Pentapetalae</taxon>
        <taxon>asterids</taxon>
        <taxon>lamiids</taxon>
        <taxon>Lamiales</taxon>
        <taxon>Lamiaceae</taxon>
        <taxon>Nepetoideae</taxon>
        <taxon>Mentheae</taxon>
        <taxon>Salviinae</taxon>
        <taxon>Salvia</taxon>
        <taxon>Salvia subgen. Calosphace</taxon>
        <taxon>core Calosphace</taxon>
    </lineage>
</organism>
<accession>A0A8X8XBX4</accession>
<reference evidence="1" key="1">
    <citation type="submission" date="2018-01" db="EMBL/GenBank/DDBJ databases">
        <authorList>
            <person name="Mao J.F."/>
        </authorList>
    </citation>
    <scope>NUCLEOTIDE SEQUENCE</scope>
    <source>
        <strain evidence="1">Huo1</strain>
        <tissue evidence="1">Leaf</tissue>
    </source>
</reference>
<dbReference type="Proteomes" id="UP000298416">
    <property type="component" value="Unassembled WGS sequence"/>
</dbReference>
<dbReference type="PANTHER" id="PTHR33103">
    <property type="entry name" value="OS01G0153900 PROTEIN"/>
    <property type="match status" value="1"/>
</dbReference>
<keyword evidence="2" id="KW-1185">Reference proteome</keyword>